<organism evidence="2 3">
    <name type="scientific">Azospirillum brasilense</name>
    <dbReference type="NCBI Taxonomy" id="192"/>
    <lineage>
        <taxon>Bacteria</taxon>
        <taxon>Pseudomonadati</taxon>
        <taxon>Pseudomonadota</taxon>
        <taxon>Alphaproteobacteria</taxon>
        <taxon>Rhodospirillales</taxon>
        <taxon>Azospirillaceae</taxon>
        <taxon>Azospirillum</taxon>
    </lineage>
</organism>
<sequence length="64" mass="7081">MTDPLTPIYVALAVFVSLVIGAVMLGVLVWRGVSRNIARTIERMEARRAEFDRSARLTGHRAGL</sequence>
<accession>A0A235H586</accession>
<keyword evidence="1" id="KW-0472">Membrane</keyword>
<dbReference type="RefSeq" id="WP_094306767.1">
    <property type="nucleotide sequence ID" value="NZ_NOWT01000041.1"/>
</dbReference>
<keyword evidence="2" id="KW-0614">Plasmid</keyword>
<protein>
    <submittedName>
        <fullName evidence="2">Uncharacterized protein</fullName>
    </submittedName>
</protein>
<geneLocation type="plasmid" evidence="2">
    <name>unnamed</name>
</geneLocation>
<evidence type="ECO:0000313" key="2">
    <source>
        <dbReference type="EMBL" id="OYD80951.1"/>
    </source>
</evidence>
<evidence type="ECO:0000256" key="1">
    <source>
        <dbReference type="SAM" id="Phobius"/>
    </source>
</evidence>
<comment type="caution">
    <text evidence="2">The sequence shown here is derived from an EMBL/GenBank/DDBJ whole genome shotgun (WGS) entry which is preliminary data.</text>
</comment>
<dbReference type="AlphaFoldDB" id="A0A235H586"/>
<keyword evidence="1" id="KW-0812">Transmembrane</keyword>
<evidence type="ECO:0000313" key="3">
    <source>
        <dbReference type="Proteomes" id="UP000215367"/>
    </source>
</evidence>
<gene>
    <name evidence="2" type="ORF">CHT98_28555</name>
</gene>
<dbReference type="Proteomes" id="UP000215367">
    <property type="component" value="Unassembled WGS sequence"/>
</dbReference>
<keyword evidence="1" id="KW-1133">Transmembrane helix</keyword>
<proteinExistence type="predicted"/>
<name>A0A235H586_AZOBR</name>
<feature type="transmembrane region" description="Helical" evidence="1">
    <location>
        <begin position="6"/>
        <end position="30"/>
    </location>
</feature>
<reference evidence="2 3" key="1">
    <citation type="submission" date="2017-07" db="EMBL/GenBank/DDBJ databases">
        <title>Whole genome sequence of Azospirillum brasilense 2A1, a potential biofertilizer strain.</title>
        <authorList>
            <person name="Fontana C.A."/>
            <person name="Toffoli L.M."/>
            <person name="Salazar S.M."/>
            <person name="Puglisi E."/>
            <person name="Pedraza R."/>
            <person name="Bassi D."/>
            <person name="Cocconcelli P.S."/>
        </authorList>
    </citation>
    <scope>NUCLEOTIDE SEQUENCE [LARGE SCALE GENOMIC DNA]</scope>
    <source>
        <strain evidence="2 3">2A1</strain>
        <plasmid evidence="2">unnamed</plasmid>
    </source>
</reference>
<dbReference type="EMBL" id="NOWT01000041">
    <property type="protein sequence ID" value="OYD80951.1"/>
    <property type="molecule type" value="Genomic_DNA"/>
</dbReference>